<protein>
    <submittedName>
        <fullName evidence="2">YlxR family protein</fullName>
    </submittedName>
</protein>
<organism evidence="2 3">
    <name type="scientific">Anaerotruncus massiliensis</name>
    <name type="common">ex Liu et al. 2021</name>
    <dbReference type="NCBI Taxonomy" id="2321404"/>
    <lineage>
        <taxon>Bacteria</taxon>
        <taxon>Bacillati</taxon>
        <taxon>Bacillota</taxon>
        <taxon>Clostridia</taxon>
        <taxon>Eubacteriales</taxon>
        <taxon>Oscillospiraceae</taxon>
        <taxon>Anaerotruncus</taxon>
    </lineage>
</organism>
<feature type="domain" description="YlxR" evidence="1">
    <location>
        <begin position="9"/>
        <end position="83"/>
    </location>
</feature>
<dbReference type="PANTHER" id="PTHR34215:SF1">
    <property type="entry name" value="YLXR DOMAIN-CONTAINING PROTEIN"/>
    <property type="match status" value="1"/>
</dbReference>
<dbReference type="PANTHER" id="PTHR34215">
    <property type="entry name" value="BLL0784 PROTEIN"/>
    <property type="match status" value="1"/>
</dbReference>
<dbReference type="CDD" id="cd00279">
    <property type="entry name" value="YlxR"/>
    <property type="match status" value="1"/>
</dbReference>
<dbReference type="Proteomes" id="UP000276301">
    <property type="component" value="Unassembled WGS sequence"/>
</dbReference>
<dbReference type="EMBL" id="RCHT01000031">
    <property type="protein sequence ID" value="RLL08684.1"/>
    <property type="molecule type" value="Genomic_DNA"/>
</dbReference>
<dbReference type="SUPFAM" id="SSF64376">
    <property type="entry name" value="YlxR-like"/>
    <property type="match status" value="1"/>
</dbReference>
<dbReference type="NCBIfam" id="NF047356">
    <property type="entry name" value="RNA_bind_RnpM"/>
    <property type="match status" value="1"/>
</dbReference>
<dbReference type="InterPro" id="IPR007393">
    <property type="entry name" value="YlxR_dom"/>
</dbReference>
<keyword evidence="3" id="KW-1185">Reference proteome</keyword>
<gene>
    <name evidence="2" type="ORF">D4A47_11810</name>
</gene>
<name>A0A498CKD5_9FIRM</name>
<dbReference type="AlphaFoldDB" id="A0A498CKD5"/>
<comment type="caution">
    <text evidence="2">The sequence shown here is derived from an EMBL/GenBank/DDBJ whole genome shotgun (WGS) entry which is preliminary data.</text>
</comment>
<dbReference type="RefSeq" id="WP_101552744.1">
    <property type="nucleotide sequence ID" value="NZ_DBFBJK010000068.1"/>
</dbReference>
<dbReference type="Gene3D" id="3.30.1230.10">
    <property type="entry name" value="YlxR-like"/>
    <property type="match status" value="1"/>
</dbReference>
<evidence type="ECO:0000259" key="1">
    <source>
        <dbReference type="Pfam" id="PF04296"/>
    </source>
</evidence>
<proteinExistence type="predicted"/>
<evidence type="ECO:0000313" key="2">
    <source>
        <dbReference type="EMBL" id="RLL08684.1"/>
    </source>
</evidence>
<dbReference type="InterPro" id="IPR035931">
    <property type="entry name" value="YlxR-like_sf"/>
</dbReference>
<dbReference type="InterPro" id="IPR037465">
    <property type="entry name" value="YlxR"/>
</dbReference>
<accession>A0A498CKD5</accession>
<reference evidence="2 3" key="1">
    <citation type="submission" date="2018-10" db="EMBL/GenBank/DDBJ databases">
        <title>Anaerotruncus faecis sp. nov., isolated from human feces.</title>
        <authorList>
            <person name="Wang Y.-J."/>
        </authorList>
    </citation>
    <scope>NUCLEOTIDE SEQUENCE [LARGE SCALE GENOMIC DNA]</scope>
    <source>
        <strain evidence="2 3">22A2-44</strain>
    </source>
</reference>
<dbReference type="Pfam" id="PF04296">
    <property type="entry name" value="YlxR"/>
    <property type="match status" value="1"/>
</dbReference>
<sequence length="91" mass="10496">MVQKKQPVRMCSGCAEHRPKKELVRVVRTPEGEILLDPTGKKSGRGAYLCQNPDCLKKARKARRLERAFDCKIPDEVYERLEREMGEPPDE</sequence>
<evidence type="ECO:0000313" key="3">
    <source>
        <dbReference type="Proteomes" id="UP000276301"/>
    </source>
</evidence>